<dbReference type="GeneID" id="5979522"/>
<protein>
    <submittedName>
        <fullName evidence="7">Uncharacterized protein</fullName>
    </submittedName>
</protein>
<keyword evidence="2" id="KW-0519">Myristate</keyword>
<dbReference type="GO" id="GO:0043410">
    <property type="term" value="P:positive regulation of MAPK cascade"/>
    <property type="evidence" value="ECO:0007669"/>
    <property type="project" value="InterPro"/>
</dbReference>
<dbReference type="eggNOG" id="ENOG502SGDI">
    <property type="taxonomic scope" value="Eukaryota"/>
</dbReference>
<dbReference type="GO" id="GO:0001919">
    <property type="term" value="P:regulation of receptor recycling"/>
    <property type="evidence" value="ECO:0007669"/>
    <property type="project" value="InterPro"/>
</dbReference>
<dbReference type="InterPro" id="IPR028209">
    <property type="entry name" value="LAMTOR1/MEH1"/>
</dbReference>
<name>Q0U774_PHANO</name>
<dbReference type="EMBL" id="CH445346">
    <property type="protein sequence ID" value="EAT80203.2"/>
    <property type="molecule type" value="Genomic_DNA"/>
</dbReference>
<sequence>MIDDDAVRDDGLELRLDAKTPGDFPADPVTTTGNNGQRAWGKNDANLLYSTSQLADDGCMLVPTRRTQLIRHLPHCYPAFERYTSPHPLQRLPAGLIPWVSARRASVGGGRPSQNPDERVDAYKSPLQQSDTSHLLHDPYQPNYGTNNGSHNAPQPDPEELRRQRETLERICAETSEQLIPVSQPATIPPEVSEQPTNDAEYARLFNERFATLRKTPSRPSSADAADTEDDEAAWLEQALGGQGEDEVDQIEPTKGGLTIQFGAR</sequence>
<evidence type="ECO:0000256" key="2">
    <source>
        <dbReference type="ARBA" id="ARBA00022707"/>
    </source>
</evidence>
<evidence type="ECO:0000256" key="1">
    <source>
        <dbReference type="ARBA" id="ARBA00004308"/>
    </source>
</evidence>
<evidence type="ECO:0000313" key="7">
    <source>
        <dbReference type="EMBL" id="EAT80203.2"/>
    </source>
</evidence>
<dbReference type="Proteomes" id="UP000001055">
    <property type="component" value="Unassembled WGS sequence"/>
</dbReference>
<keyword evidence="3" id="KW-0472">Membrane</keyword>
<dbReference type="GO" id="GO:0045121">
    <property type="term" value="C:membrane raft"/>
    <property type="evidence" value="ECO:0007669"/>
    <property type="project" value="InterPro"/>
</dbReference>
<dbReference type="RefSeq" id="XP_001802613.1">
    <property type="nucleotide sequence ID" value="XM_001802561.1"/>
</dbReference>
<keyword evidence="4" id="KW-0564">Palmitate</keyword>
<dbReference type="AlphaFoldDB" id="Q0U774"/>
<keyword evidence="5" id="KW-0449">Lipoprotein</keyword>
<dbReference type="KEGG" id="pno:SNOG_12390"/>
<feature type="compositionally biased region" description="Polar residues" evidence="6">
    <location>
        <begin position="143"/>
        <end position="153"/>
    </location>
</feature>
<dbReference type="GO" id="GO:0071986">
    <property type="term" value="C:Ragulator complex"/>
    <property type="evidence" value="ECO:0007669"/>
    <property type="project" value="InterPro"/>
</dbReference>
<dbReference type="SMART" id="SM01262">
    <property type="entry name" value="LAMTOR"/>
    <property type="match status" value="1"/>
</dbReference>
<evidence type="ECO:0000256" key="5">
    <source>
        <dbReference type="ARBA" id="ARBA00023288"/>
    </source>
</evidence>
<dbReference type="Pfam" id="PF15454">
    <property type="entry name" value="LAMTOR"/>
    <property type="match status" value="1"/>
</dbReference>
<comment type="subcellular location">
    <subcellularLocation>
        <location evidence="1">Endomembrane system</location>
    </subcellularLocation>
</comment>
<dbReference type="VEuPathDB" id="FungiDB:JI435_123900"/>
<dbReference type="HOGENOM" id="CLU_1050141_0_0_1"/>
<feature type="region of interest" description="Disordered" evidence="6">
    <location>
        <begin position="241"/>
        <end position="265"/>
    </location>
</feature>
<proteinExistence type="predicted"/>
<feature type="region of interest" description="Disordered" evidence="6">
    <location>
        <begin position="17"/>
        <end position="38"/>
    </location>
</feature>
<dbReference type="GO" id="GO:0016197">
    <property type="term" value="P:endosomal transport"/>
    <property type="evidence" value="ECO:0007669"/>
    <property type="project" value="InterPro"/>
</dbReference>
<feature type="region of interest" description="Disordered" evidence="6">
    <location>
        <begin position="132"/>
        <end position="161"/>
    </location>
</feature>
<accession>Q0U774</accession>
<evidence type="ECO:0000256" key="6">
    <source>
        <dbReference type="SAM" id="MobiDB-lite"/>
    </source>
</evidence>
<dbReference type="GO" id="GO:0031902">
    <property type="term" value="C:late endosome membrane"/>
    <property type="evidence" value="ECO:0007669"/>
    <property type="project" value="InterPro"/>
</dbReference>
<gene>
    <name evidence="7" type="ORF">SNOG_12390</name>
</gene>
<organism evidence="7 8">
    <name type="scientific">Phaeosphaeria nodorum (strain SN15 / ATCC MYA-4574 / FGSC 10173)</name>
    <name type="common">Glume blotch fungus</name>
    <name type="synonym">Parastagonospora nodorum</name>
    <dbReference type="NCBI Taxonomy" id="321614"/>
    <lineage>
        <taxon>Eukaryota</taxon>
        <taxon>Fungi</taxon>
        <taxon>Dikarya</taxon>
        <taxon>Ascomycota</taxon>
        <taxon>Pezizomycotina</taxon>
        <taxon>Dothideomycetes</taxon>
        <taxon>Pleosporomycetidae</taxon>
        <taxon>Pleosporales</taxon>
        <taxon>Pleosporineae</taxon>
        <taxon>Phaeosphaeriaceae</taxon>
        <taxon>Parastagonospora</taxon>
    </lineage>
</organism>
<dbReference type="InParanoid" id="Q0U774"/>
<evidence type="ECO:0000313" key="8">
    <source>
        <dbReference type="Proteomes" id="UP000001055"/>
    </source>
</evidence>
<evidence type="ECO:0000256" key="3">
    <source>
        <dbReference type="ARBA" id="ARBA00023136"/>
    </source>
</evidence>
<dbReference type="GO" id="GO:0032008">
    <property type="term" value="P:positive regulation of TOR signaling"/>
    <property type="evidence" value="ECO:0007669"/>
    <property type="project" value="InterPro"/>
</dbReference>
<reference evidence="8" key="1">
    <citation type="journal article" date="2007" name="Plant Cell">
        <title>Dothideomycete-plant interactions illuminated by genome sequencing and EST analysis of the wheat pathogen Stagonospora nodorum.</title>
        <authorList>
            <person name="Hane J.K."/>
            <person name="Lowe R.G."/>
            <person name="Solomon P.S."/>
            <person name="Tan K.C."/>
            <person name="Schoch C.L."/>
            <person name="Spatafora J.W."/>
            <person name="Crous P.W."/>
            <person name="Kodira C."/>
            <person name="Birren B.W."/>
            <person name="Galagan J.E."/>
            <person name="Torriani S.F."/>
            <person name="McDonald B.A."/>
            <person name="Oliver R.P."/>
        </authorList>
    </citation>
    <scope>NUCLEOTIDE SEQUENCE [LARGE SCALE GENOMIC DNA]</scope>
    <source>
        <strain evidence="8">SN15 / ATCC MYA-4574 / FGSC 10173</strain>
    </source>
</reference>
<evidence type="ECO:0000256" key="4">
    <source>
        <dbReference type="ARBA" id="ARBA00023139"/>
    </source>
</evidence>
<dbReference type="GO" id="GO:0071230">
    <property type="term" value="P:cellular response to amino acid stimulus"/>
    <property type="evidence" value="ECO:0007669"/>
    <property type="project" value="InterPro"/>
</dbReference>